<reference evidence="6 7" key="1">
    <citation type="journal article" date="2010" name="Stand. Genomic Sci.">
        <title>Complete genome sequence of Ferrimonas balearica type strain (PAT).</title>
        <authorList>
            <person name="Nolan M."/>
            <person name="Sikorski J."/>
            <person name="Davenport K."/>
            <person name="Lucas S."/>
            <person name="Glavina Del Rio T."/>
            <person name="Tice H."/>
            <person name="Cheng J."/>
            <person name="Goodwin L."/>
            <person name="Pitluck S."/>
            <person name="Liolios K."/>
            <person name="Ivanova N."/>
            <person name="Mavromatis K."/>
            <person name="Ovchinnikova G."/>
            <person name="Pati A."/>
            <person name="Chen A."/>
            <person name="Palaniappan K."/>
            <person name="Land M."/>
            <person name="Hauser L."/>
            <person name="Chang Y."/>
            <person name="Jeffries C."/>
            <person name="Tapia R."/>
            <person name="Brettin T."/>
            <person name="Detter J."/>
            <person name="Han C."/>
            <person name="Yasawong M."/>
            <person name="Rohde M."/>
            <person name="Tindall B."/>
            <person name="Goker M."/>
            <person name="Woyke T."/>
            <person name="Bristow J."/>
            <person name="Eisen J."/>
            <person name="Markowitz V."/>
            <person name="Hugenholtz P."/>
            <person name="Kyrpides N."/>
            <person name="Klenk H."/>
            <person name="Lapidus A."/>
        </authorList>
    </citation>
    <scope>NUCLEOTIDE SEQUENCE [LARGE SCALE GENOMIC DNA]</scope>
    <source>
        <strain evidence="7">DSM 9799 / CCM 4581 / KCTC 23876 / PAT</strain>
    </source>
</reference>
<accession>E1SVT1</accession>
<gene>
    <name evidence="6" type="ordered locus">Fbal_2209</name>
</gene>
<dbReference type="STRING" id="550540.Fbal_2209"/>
<dbReference type="SUPFAM" id="SSF53850">
    <property type="entry name" value="Periplasmic binding protein-like II"/>
    <property type="match status" value="1"/>
</dbReference>
<dbReference type="Gene3D" id="3.40.190.290">
    <property type="match status" value="1"/>
</dbReference>
<organism evidence="6 7">
    <name type="scientific">Ferrimonas balearica (strain DSM 9799 / CCM 4581 / KCTC 23876 / PAT)</name>
    <dbReference type="NCBI Taxonomy" id="550540"/>
    <lineage>
        <taxon>Bacteria</taxon>
        <taxon>Pseudomonadati</taxon>
        <taxon>Pseudomonadota</taxon>
        <taxon>Gammaproteobacteria</taxon>
        <taxon>Alteromonadales</taxon>
        <taxon>Ferrimonadaceae</taxon>
        <taxon>Ferrimonas</taxon>
    </lineage>
</organism>
<dbReference type="GeneID" id="67182408"/>
<evidence type="ECO:0000256" key="3">
    <source>
        <dbReference type="ARBA" id="ARBA00023125"/>
    </source>
</evidence>
<keyword evidence="3" id="KW-0238">DNA-binding</keyword>
<dbReference type="PROSITE" id="PS50931">
    <property type="entry name" value="HTH_LYSR"/>
    <property type="match status" value="1"/>
</dbReference>
<dbReference type="AlphaFoldDB" id="E1SVT1"/>
<dbReference type="InterPro" id="IPR000847">
    <property type="entry name" value="LysR_HTH_N"/>
</dbReference>
<keyword evidence="7" id="KW-1185">Reference proteome</keyword>
<evidence type="ECO:0000256" key="2">
    <source>
        <dbReference type="ARBA" id="ARBA00023015"/>
    </source>
</evidence>
<evidence type="ECO:0000256" key="1">
    <source>
        <dbReference type="ARBA" id="ARBA00009437"/>
    </source>
</evidence>
<dbReference type="CDD" id="cd05466">
    <property type="entry name" value="PBP2_LTTR_substrate"/>
    <property type="match status" value="1"/>
</dbReference>
<dbReference type="InterPro" id="IPR036390">
    <property type="entry name" value="WH_DNA-bd_sf"/>
</dbReference>
<dbReference type="PANTHER" id="PTHR30126">
    <property type="entry name" value="HTH-TYPE TRANSCRIPTIONAL REGULATOR"/>
    <property type="match status" value="1"/>
</dbReference>
<keyword evidence="4" id="KW-0804">Transcription</keyword>
<dbReference type="EMBL" id="CP002209">
    <property type="protein sequence ID" value="ADN76412.1"/>
    <property type="molecule type" value="Genomic_DNA"/>
</dbReference>
<feature type="domain" description="HTH lysR-type" evidence="5">
    <location>
        <begin position="1"/>
        <end position="58"/>
    </location>
</feature>
<keyword evidence="2" id="KW-0805">Transcription regulation</keyword>
<dbReference type="Gene3D" id="1.10.10.10">
    <property type="entry name" value="Winged helix-like DNA-binding domain superfamily/Winged helix DNA-binding domain"/>
    <property type="match status" value="1"/>
</dbReference>
<dbReference type="Pfam" id="PF03466">
    <property type="entry name" value="LysR_substrate"/>
    <property type="match status" value="1"/>
</dbReference>
<dbReference type="KEGG" id="fbl:Fbal_2209"/>
<dbReference type="HOGENOM" id="CLU_039613_35_0_6"/>
<sequence length="291" mass="32721">MNTKQLRHMVLAIRLGSLARVAAQQGQSRSAISQSISALEDQFGVTLFERSGNAIVPTEVALALLDDCERLLATEQRIEARCQQYLATDESQIRIARDDALPEQWWRDAVVALKQEFPLISFVLVLATPQELPQQVASGAVDLGFGLGLPAHAELLQRNMGRMRVQRVASGQHPLSQQIRLDEDDLQNSTQITLATALQHEVHTAHRLSNDYIGLSSFEQIRDMVEQQVGWAWLPAPLLTQRLRSGAFRVLPVAPNALWQEYQVCYRQSFTLGLVSERLCQRLSDWLLSFD</sequence>
<evidence type="ECO:0000256" key="4">
    <source>
        <dbReference type="ARBA" id="ARBA00023163"/>
    </source>
</evidence>
<dbReference type="RefSeq" id="WP_013345718.1">
    <property type="nucleotide sequence ID" value="NC_014541.1"/>
</dbReference>
<protein>
    <submittedName>
        <fullName evidence="6">Transcriptional regulator, LysR family</fullName>
    </submittedName>
</protein>
<evidence type="ECO:0000313" key="7">
    <source>
        <dbReference type="Proteomes" id="UP000006683"/>
    </source>
</evidence>
<dbReference type="SUPFAM" id="SSF46785">
    <property type="entry name" value="Winged helix' DNA-binding domain"/>
    <property type="match status" value="1"/>
</dbReference>
<dbReference type="GO" id="GO:0000976">
    <property type="term" value="F:transcription cis-regulatory region binding"/>
    <property type="evidence" value="ECO:0007669"/>
    <property type="project" value="TreeGrafter"/>
</dbReference>
<proteinExistence type="inferred from homology"/>
<name>E1SVT1_FERBD</name>
<dbReference type="Proteomes" id="UP000006683">
    <property type="component" value="Chromosome"/>
</dbReference>
<evidence type="ECO:0000259" key="5">
    <source>
        <dbReference type="PROSITE" id="PS50931"/>
    </source>
</evidence>
<dbReference type="eggNOG" id="COG0583">
    <property type="taxonomic scope" value="Bacteria"/>
</dbReference>
<dbReference type="Pfam" id="PF00126">
    <property type="entry name" value="HTH_1"/>
    <property type="match status" value="1"/>
</dbReference>
<comment type="similarity">
    <text evidence="1">Belongs to the LysR transcriptional regulatory family.</text>
</comment>
<dbReference type="OrthoDB" id="9786526at2"/>
<dbReference type="GO" id="GO:0003700">
    <property type="term" value="F:DNA-binding transcription factor activity"/>
    <property type="evidence" value="ECO:0007669"/>
    <property type="project" value="InterPro"/>
</dbReference>
<dbReference type="PANTHER" id="PTHR30126:SF22">
    <property type="entry name" value="HTH-TYPE TRANSCRIPTIONAL REGULATOR YHAJ-RELATED"/>
    <property type="match status" value="1"/>
</dbReference>
<dbReference type="InterPro" id="IPR005119">
    <property type="entry name" value="LysR_subst-bd"/>
</dbReference>
<dbReference type="InterPro" id="IPR036388">
    <property type="entry name" value="WH-like_DNA-bd_sf"/>
</dbReference>
<evidence type="ECO:0000313" key="6">
    <source>
        <dbReference type="EMBL" id="ADN76412.1"/>
    </source>
</evidence>